<reference evidence="1" key="1">
    <citation type="submission" date="2023-10" db="EMBL/GenBank/DDBJ databases">
        <authorList>
            <person name="Domelevo Entfellner J.-B."/>
        </authorList>
    </citation>
    <scope>NUCLEOTIDE SEQUENCE</scope>
</reference>
<dbReference type="Gramene" id="rna-AYBTSS11_LOCUS27294">
    <property type="protein sequence ID" value="CAJ1975191.1"/>
    <property type="gene ID" value="gene-AYBTSS11_LOCUS27294"/>
</dbReference>
<proteinExistence type="predicted"/>
<sequence length="67" mass="7568">MRPAQQTQSNLNYGLDPDVVLGDNWDTIEHGKALGQGKSFWVSPFLTRHTIELNLMEPNVVMLNELS</sequence>
<keyword evidence="2" id="KW-1185">Reference proteome</keyword>
<evidence type="ECO:0000313" key="2">
    <source>
        <dbReference type="Proteomes" id="UP001189624"/>
    </source>
</evidence>
<protein>
    <submittedName>
        <fullName evidence="1">Uncharacterized protein</fullName>
    </submittedName>
</protein>
<gene>
    <name evidence="1" type="ORF">AYBTSS11_LOCUS27294</name>
</gene>
<accession>A0AA86SYF3</accession>
<dbReference type="AlphaFoldDB" id="A0AA86SYF3"/>
<organism evidence="1 2">
    <name type="scientific">Sphenostylis stenocarpa</name>
    <dbReference type="NCBI Taxonomy" id="92480"/>
    <lineage>
        <taxon>Eukaryota</taxon>
        <taxon>Viridiplantae</taxon>
        <taxon>Streptophyta</taxon>
        <taxon>Embryophyta</taxon>
        <taxon>Tracheophyta</taxon>
        <taxon>Spermatophyta</taxon>
        <taxon>Magnoliopsida</taxon>
        <taxon>eudicotyledons</taxon>
        <taxon>Gunneridae</taxon>
        <taxon>Pentapetalae</taxon>
        <taxon>rosids</taxon>
        <taxon>fabids</taxon>
        <taxon>Fabales</taxon>
        <taxon>Fabaceae</taxon>
        <taxon>Papilionoideae</taxon>
        <taxon>50 kb inversion clade</taxon>
        <taxon>NPAAA clade</taxon>
        <taxon>indigoferoid/millettioid clade</taxon>
        <taxon>Phaseoleae</taxon>
        <taxon>Sphenostylis</taxon>
    </lineage>
</organism>
<evidence type="ECO:0000313" key="1">
    <source>
        <dbReference type="EMBL" id="CAJ1975191.1"/>
    </source>
</evidence>
<name>A0AA86SYF3_9FABA</name>
<dbReference type="Proteomes" id="UP001189624">
    <property type="component" value="Chromosome 9"/>
</dbReference>
<dbReference type="EMBL" id="OY731406">
    <property type="protein sequence ID" value="CAJ1975191.1"/>
    <property type="molecule type" value="Genomic_DNA"/>
</dbReference>